<evidence type="ECO:0000259" key="15">
    <source>
        <dbReference type="PROSITE" id="PS50011"/>
    </source>
</evidence>
<evidence type="ECO:0000256" key="8">
    <source>
        <dbReference type="ARBA" id="ARBA00023242"/>
    </source>
</evidence>
<evidence type="ECO:0000256" key="14">
    <source>
        <dbReference type="SAM" id="MobiDB-lite"/>
    </source>
</evidence>
<gene>
    <name evidence="16" type="ORF">F7725_000226</name>
</gene>
<evidence type="ECO:0000256" key="3">
    <source>
        <dbReference type="ARBA" id="ARBA00022527"/>
    </source>
</evidence>
<dbReference type="Pfam" id="PF00069">
    <property type="entry name" value="Pkinase"/>
    <property type="match status" value="1"/>
</dbReference>
<keyword evidence="5 12" id="KW-0547">Nucleotide-binding</keyword>
<sequence length="425" mass="47860">MRREEEETGKRRCAGLQAEGGREDEAGVGESPPLLTLENNNRTEPMEEEEDGDDCFSISLMRNDRLEPAMAVSPRYSLLREVGRGSYGVVYEAIARKTGARVAVKRLQCDAPENVELALAEFWALTSLENRHQNVVQLEECVLQRKGLAQKMSHGNKRSKQSYLSIFNLLAAGERILGHPEEPCYLWFVMEFCEGGDLNQYILSRRPDPSTNRSFMRQLTSAVAFLHKNNIVHRDLKPDNILISQKSGSPFSNKVCAGLNSKNCEEHPVAGAGGRVNNQNNNIVNINKFWLSSACGSDFYMAPEVWEGHYTAKADIFALGIIIWAMIERITFIDADSKRELLGTYIRQGTEIVPVGEALLENPKMVLHIPQKARSSMSEGVKKLLQDMLAVNPQDRPDAFQLEVRMDQVTFVYYMDSNGKRKTEL</sequence>
<keyword evidence="6" id="KW-0418">Kinase</keyword>
<dbReference type="GO" id="GO:0110031">
    <property type="term" value="P:negative regulation of G2/MI transition of meiotic cell cycle"/>
    <property type="evidence" value="ECO:0007669"/>
    <property type="project" value="TreeGrafter"/>
</dbReference>
<evidence type="ECO:0000256" key="2">
    <source>
        <dbReference type="ARBA" id="ARBA00012513"/>
    </source>
</evidence>
<dbReference type="PROSITE" id="PS50011">
    <property type="entry name" value="PROTEIN_KINASE_DOM"/>
    <property type="match status" value="1"/>
</dbReference>
<dbReference type="GO" id="GO:0005654">
    <property type="term" value="C:nucleoplasm"/>
    <property type="evidence" value="ECO:0007669"/>
    <property type="project" value="UniProtKB-ARBA"/>
</dbReference>
<dbReference type="SUPFAM" id="SSF56112">
    <property type="entry name" value="Protein kinase-like (PK-like)"/>
    <property type="match status" value="1"/>
</dbReference>
<feature type="domain" description="Protein kinase" evidence="15">
    <location>
        <begin position="76"/>
        <end position="411"/>
    </location>
</feature>
<dbReference type="AlphaFoldDB" id="A0A7J5ZFM9"/>
<evidence type="ECO:0000256" key="10">
    <source>
        <dbReference type="ARBA" id="ARBA00047899"/>
    </source>
</evidence>
<dbReference type="Proteomes" id="UP000518266">
    <property type="component" value="Unassembled WGS sequence"/>
</dbReference>
<feature type="binding site" evidence="12">
    <location>
        <position position="105"/>
    </location>
    <ligand>
        <name>ATP</name>
        <dbReference type="ChEBI" id="CHEBI:30616"/>
    </ligand>
</feature>
<evidence type="ECO:0000256" key="9">
    <source>
        <dbReference type="ARBA" id="ARBA00037982"/>
    </source>
</evidence>
<evidence type="ECO:0000256" key="6">
    <source>
        <dbReference type="ARBA" id="ARBA00022777"/>
    </source>
</evidence>
<dbReference type="OrthoDB" id="4062651at2759"/>
<dbReference type="InterPro" id="IPR011009">
    <property type="entry name" value="Kinase-like_dom_sf"/>
</dbReference>
<evidence type="ECO:0000256" key="13">
    <source>
        <dbReference type="RuleBase" id="RU000304"/>
    </source>
</evidence>
<evidence type="ECO:0000313" key="16">
    <source>
        <dbReference type="EMBL" id="KAF3859971.1"/>
    </source>
</evidence>
<feature type="region of interest" description="Disordered" evidence="14">
    <location>
        <begin position="1"/>
        <end position="53"/>
    </location>
</feature>
<dbReference type="GO" id="GO:0004674">
    <property type="term" value="F:protein serine/threonine kinase activity"/>
    <property type="evidence" value="ECO:0007669"/>
    <property type="project" value="UniProtKB-KW"/>
</dbReference>
<dbReference type="SMART" id="SM00220">
    <property type="entry name" value="S_TKc"/>
    <property type="match status" value="1"/>
</dbReference>
<evidence type="ECO:0000313" key="17">
    <source>
        <dbReference type="Proteomes" id="UP000518266"/>
    </source>
</evidence>
<keyword evidence="17" id="KW-1185">Reference proteome</keyword>
<dbReference type="Gene3D" id="3.30.200.20">
    <property type="entry name" value="Phosphorylase Kinase, domain 1"/>
    <property type="match status" value="1"/>
</dbReference>
<dbReference type="FunFam" id="3.30.200.20:FF:000165">
    <property type="entry name" value="Serine/threonine-protein kinase PDIK1L"/>
    <property type="match status" value="1"/>
</dbReference>
<organism evidence="16 17">
    <name type="scientific">Dissostichus mawsoni</name>
    <name type="common">Antarctic cod</name>
    <dbReference type="NCBI Taxonomy" id="36200"/>
    <lineage>
        <taxon>Eukaryota</taxon>
        <taxon>Metazoa</taxon>
        <taxon>Chordata</taxon>
        <taxon>Craniata</taxon>
        <taxon>Vertebrata</taxon>
        <taxon>Euteleostomi</taxon>
        <taxon>Actinopterygii</taxon>
        <taxon>Neopterygii</taxon>
        <taxon>Teleostei</taxon>
        <taxon>Neoteleostei</taxon>
        <taxon>Acanthomorphata</taxon>
        <taxon>Eupercaria</taxon>
        <taxon>Perciformes</taxon>
        <taxon>Notothenioidei</taxon>
        <taxon>Nototheniidae</taxon>
        <taxon>Dissostichus</taxon>
    </lineage>
</organism>
<keyword evidence="8" id="KW-0539">Nucleus</keyword>
<dbReference type="GO" id="GO:0005737">
    <property type="term" value="C:cytoplasm"/>
    <property type="evidence" value="ECO:0007669"/>
    <property type="project" value="TreeGrafter"/>
</dbReference>
<name>A0A7J5ZFM9_DISMA</name>
<dbReference type="PANTHER" id="PTHR11042:SF59">
    <property type="entry name" value="SERINE_THREONINE-PROTEIN KINASE 35"/>
    <property type="match status" value="1"/>
</dbReference>
<keyword evidence="4" id="KW-0808">Transferase</keyword>
<dbReference type="InterPro" id="IPR017441">
    <property type="entry name" value="Protein_kinase_ATP_BS"/>
</dbReference>
<comment type="similarity">
    <text evidence="9">Belongs to the protein kinase superfamily. Ser/Thr protein kinase family. GCN2 subfamily.</text>
</comment>
<dbReference type="EMBL" id="JAAKFY010000002">
    <property type="protein sequence ID" value="KAF3859971.1"/>
    <property type="molecule type" value="Genomic_DNA"/>
</dbReference>
<dbReference type="InterPro" id="IPR050339">
    <property type="entry name" value="CC_SR_Kinase"/>
</dbReference>
<evidence type="ECO:0000256" key="4">
    <source>
        <dbReference type="ARBA" id="ARBA00022679"/>
    </source>
</evidence>
<comment type="catalytic activity">
    <reaction evidence="11">
        <text>L-seryl-[protein] + ATP = O-phospho-L-seryl-[protein] + ADP + H(+)</text>
        <dbReference type="Rhea" id="RHEA:17989"/>
        <dbReference type="Rhea" id="RHEA-COMP:9863"/>
        <dbReference type="Rhea" id="RHEA-COMP:11604"/>
        <dbReference type="ChEBI" id="CHEBI:15378"/>
        <dbReference type="ChEBI" id="CHEBI:29999"/>
        <dbReference type="ChEBI" id="CHEBI:30616"/>
        <dbReference type="ChEBI" id="CHEBI:83421"/>
        <dbReference type="ChEBI" id="CHEBI:456216"/>
        <dbReference type="EC" id="2.7.11.1"/>
    </reaction>
</comment>
<evidence type="ECO:0000256" key="7">
    <source>
        <dbReference type="ARBA" id="ARBA00022840"/>
    </source>
</evidence>
<dbReference type="PROSITE" id="PS00107">
    <property type="entry name" value="PROTEIN_KINASE_ATP"/>
    <property type="match status" value="1"/>
</dbReference>
<dbReference type="InterPro" id="IPR008271">
    <property type="entry name" value="Ser/Thr_kinase_AS"/>
</dbReference>
<keyword evidence="3 13" id="KW-0723">Serine/threonine-protein kinase</keyword>
<dbReference type="GO" id="GO:0005524">
    <property type="term" value="F:ATP binding"/>
    <property type="evidence" value="ECO:0007669"/>
    <property type="project" value="UniProtKB-UniRule"/>
</dbReference>
<comment type="subcellular location">
    <subcellularLocation>
        <location evidence="1">Nucleus</location>
    </subcellularLocation>
</comment>
<evidence type="ECO:0000256" key="12">
    <source>
        <dbReference type="PROSITE-ProRule" id="PRU10141"/>
    </source>
</evidence>
<proteinExistence type="inferred from homology"/>
<feature type="compositionally biased region" description="Basic and acidic residues" evidence="14">
    <location>
        <begin position="1"/>
        <end position="10"/>
    </location>
</feature>
<evidence type="ECO:0000256" key="11">
    <source>
        <dbReference type="ARBA" id="ARBA00048679"/>
    </source>
</evidence>
<dbReference type="Gene3D" id="1.10.510.10">
    <property type="entry name" value="Transferase(Phosphotransferase) domain 1"/>
    <property type="match status" value="1"/>
</dbReference>
<comment type="catalytic activity">
    <reaction evidence="10">
        <text>L-threonyl-[protein] + ATP = O-phospho-L-threonyl-[protein] + ADP + H(+)</text>
        <dbReference type="Rhea" id="RHEA:46608"/>
        <dbReference type="Rhea" id="RHEA-COMP:11060"/>
        <dbReference type="Rhea" id="RHEA-COMP:11605"/>
        <dbReference type="ChEBI" id="CHEBI:15378"/>
        <dbReference type="ChEBI" id="CHEBI:30013"/>
        <dbReference type="ChEBI" id="CHEBI:30616"/>
        <dbReference type="ChEBI" id="CHEBI:61977"/>
        <dbReference type="ChEBI" id="CHEBI:456216"/>
        <dbReference type="EC" id="2.7.11.1"/>
    </reaction>
</comment>
<evidence type="ECO:0000256" key="5">
    <source>
        <dbReference type="ARBA" id="ARBA00022741"/>
    </source>
</evidence>
<protein>
    <recommendedName>
        <fullName evidence="2">non-specific serine/threonine protein kinase</fullName>
        <ecNumber evidence="2">2.7.11.1</ecNumber>
    </recommendedName>
</protein>
<keyword evidence="7 12" id="KW-0067">ATP-binding</keyword>
<reference evidence="16 17" key="1">
    <citation type="submission" date="2020-03" db="EMBL/GenBank/DDBJ databases">
        <title>Dissostichus mawsoni Genome sequencing and assembly.</title>
        <authorList>
            <person name="Park H."/>
        </authorList>
    </citation>
    <scope>NUCLEOTIDE SEQUENCE [LARGE SCALE GENOMIC DNA]</scope>
    <source>
        <strain evidence="16">DM0001</strain>
        <tissue evidence="16">Muscle</tissue>
    </source>
</reference>
<dbReference type="EC" id="2.7.11.1" evidence="2"/>
<comment type="caution">
    <text evidence="16">The sequence shown here is derived from an EMBL/GenBank/DDBJ whole genome shotgun (WGS) entry which is preliminary data.</text>
</comment>
<evidence type="ECO:0000256" key="1">
    <source>
        <dbReference type="ARBA" id="ARBA00004123"/>
    </source>
</evidence>
<dbReference type="PROSITE" id="PS00108">
    <property type="entry name" value="PROTEIN_KINASE_ST"/>
    <property type="match status" value="1"/>
</dbReference>
<dbReference type="FunFam" id="1.10.510.10:FF:000174">
    <property type="entry name" value="Serine/threonine-protein kinase PDIK1L"/>
    <property type="match status" value="1"/>
</dbReference>
<accession>A0A7J5ZFM9</accession>
<dbReference type="InterPro" id="IPR000719">
    <property type="entry name" value="Prot_kinase_dom"/>
</dbReference>
<dbReference type="PANTHER" id="PTHR11042">
    <property type="entry name" value="EUKARYOTIC TRANSLATION INITIATION FACTOR 2-ALPHA KINASE EIF2-ALPHA KINASE -RELATED"/>
    <property type="match status" value="1"/>
</dbReference>